<feature type="transmembrane region" description="Helical" evidence="1">
    <location>
        <begin position="27"/>
        <end position="48"/>
    </location>
</feature>
<name>A0A0E9X9A2_ANGAN</name>
<organism evidence="2">
    <name type="scientific">Anguilla anguilla</name>
    <name type="common">European freshwater eel</name>
    <name type="synonym">Muraena anguilla</name>
    <dbReference type="NCBI Taxonomy" id="7936"/>
    <lineage>
        <taxon>Eukaryota</taxon>
        <taxon>Metazoa</taxon>
        <taxon>Chordata</taxon>
        <taxon>Craniata</taxon>
        <taxon>Vertebrata</taxon>
        <taxon>Euteleostomi</taxon>
        <taxon>Actinopterygii</taxon>
        <taxon>Neopterygii</taxon>
        <taxon>Teleostei</taxon>
        <taxon>Anguilliformes</taxon>
        <taxon>Anguillidae</taxon>
        <taxon>Anguilla</taxon>
    </lineage>
</organism>
<keyword evidence="1" id="KW-1133">Transmembrane helix</keyword>
<sequence>MTDLGSAVTERVPLNCIQNWRYSLSPFMLGLTVNFAFFTHISLAYDLFRLISPLYLLFLFCSYEQNIEL</sequence>
<dbReference type="AlphaFoldDB" id="A0A0E9X9A2"/>
<accession>A0A0E9X9A2</accession>
<keyword evidence="1" id="KW-0472">Membrane</keyword>
<keyword evidence="1" id="KW-0812">Transmembrane</keyword>
<evidence type="ECO:0000256" key="1">
    <source>
        <dbReference type="SAM" id="Phobius"/>
    </source>
</evidence>
<proteinExistence type="predicted"/>
<reference evidence="2" key="1">
    <citation type="submission" date="2014-11" db="EMBL/GenBank/DDBJ databases">
        <authorList>
            <person name="Amaro Gonzalez C."/>
        </authorList>
    </citation>
    <scope>NUCLEOTIDE SEQUENCE</scope>
</reference>
<evidence type="ECO:0000313" key="2">
    <source>
        <dbReference type="EMBL" id="JAH99036.1"/>
    </source>
</evidence>
<reference evidence="2" key="2">
    <citation type="journal article" date="2015" name="Fish Shellfish Immunol.">
        <title>Early steps in the European eel (Anguilla anguilla)-Vibrio vulnificus interaction in the gills: Role of the RtxA13 toxin.</title>
        <authorList>
            <person name="Callol A."/>
            <person name="Pajuelo D."/>
            <person name="Ebbesson L."/>
            <person name="Teles M."/>
            <person name="MacKenzie S."/>
            <person name="Amaro C."/>
        </authorList>
    </citation>
    <scope>NUCLEOTIDE SEQUENCE</scope>
</reference>
<protein>
    <submittedName>
        <fullName evidence="2">Uncharacterized protein</fullName>
    </submittedName>
</protein>
<dbReference type="EMBL" id="GBXM01009541">
    <property type="protein sequence ID" value="JAH99036.1"/>
    <property type="molecule type" value="Transcribed_RNA"/>
</dbReference>